<evidence type="ECO:0000313" key="4">
    <source>
        <dbReference type="Proteomes" id="UP000464524"/>
    </source>
</evidence>
<feature type="domain" description="DUF4097" evidence="2">
    <location>
        <begin position="58"/>
        <end position="318"/>
    </location>
</feature>
<feature type="chain" id="PRO_5032655187" description="DUF4097 domain-containing protein" evidence="1">
    <location>
        <begin position="24"/>
        <end position="321"/>
    </location>
</feature>
<evidence type="ECO:0000256" key="1">
    <source>
        <dbReference type="SAM" id="SignalP"/>
    </source>
</evidence>
<keyword evidence="4" id="KW-1185">Reference proteome</keyword>
<reference evidence="3 4" key="1">
    <citation type="submission" date="2019-12" db="EMBL/GenBank/DDBJ databases">
        <title>Genome sequencing and assembly of endphytes of Porphyra tenera.</title>
        <authorList>
            <person name="Park J.M."/>
            <person name="Shin R."/>
            <person name="Jo S.H."/>
        </authorList>
    </citation>
    <scope>NUCLEOTIDE SEQUENCE [LARGE SCALE GENOMIC DNA]</scope>
    <source>
        <strain evidence="3 4">GPM4</strain>
    </source>
</reference>
<accession>A0A857JQT8</accession>
<dbReference type="EMBL" id="CP047656">
    <property type="protein sequence ID" value="QHJ12914.1"/>
    <property type="molecule type" value="Genomic_DNA"/>
</dbReference>
<organism evidence="3 4">
    <name type="scientific">Paraglaciecola mesophila</name>
    <dbReference type="NCBI Taxonomy" id="197222"/>
    <lineage>
        <taxon>Bacteria</taxon>
        <taxon>Pseudomonadati</taxon>
        <taxon>Pseudomonadota</taxon>
        <taxon>Gammaproteobacteria</taxon>
        <taxon>Alteromonadales</taxon>
        <taxon>Alteromonadaceae</taxon>
        <taxon>Paraglaciecola</taxon>
    </lineage>
</organism>
<evidence type="ECO:0000313" key="3">
    <source>
        <dbReference type="EMBL" id="QHJ12914.1"/>
    </source>
</evidence>
<dbReference type="Proteomes" id="UP000464524">
    <property type="component" value="Chromosome"/>
</dbReference>
<proteinExistence type="predicted"/>
<sequence length="321" mass="34509">MKLMVLKGVCSAIGLMAALSVSAGEQIDRSIEANPNGYVEIEHVNGKAQVQGWNKSQVQVQGQLGDSTERFIFERKGNEVLIKVKVKNSRKHSSRWGSDDEDELIIFVPNQSRINYTAVNADVSLNGIHGGVNAQTVNGEIDAQKLSGRLQLESVNGDIQADSLEGDVTIETVNGDIRSQSTNGQEDRYKSVNGDIKVTSRSKALRVTTVNGDVKLAMQEIKFADLETVNGELSMDLALADGGELQATTVGGEINLNFAPDVSALFDIRAHAGGKIVNRLTHDKVQKDKYGPSSWLATSTGQGQGKVSISTVNGRVSISKE</sequence>
<gene>
    <name evidence="3" type="ORF">FX988_03172</name>
</gene>
<dbReference type="KEGG" id="pmes:FX988_03172"/>
<keyword evidence="1" id="KW-0732">Signal</keyword>
<name>A0A857JQT8_9ALTE</name>
<dbReference type="InterPro" id="IPR025164">
    <property type="entry name" value="Toastrack_DUF4097"/>
</dbReference>
<dbReference type="Pfam" id="PF13349">
    <property type="entry name" value="DUF4097"/>
    <property type="match status" value="1"/>
</dbReference>
<dbReference type="OrthoDB" id="6194490at2"/>
<protein>
    <recommendedName>
        <fullName evidence="2">DUF4097 domain-containing protein</fullName>
    </recommendedName>
</protein>
<feature type="signal peptide" evidence="1">
    <location>
        <begin position="1"/>
        <end position="23"/>
    </location>
</feature>
<dbReference type="RefSeq" id="WP_160181066.1">
    <property type="nucleotide sequence ID" value="NZ_CP047656.1"/>
</dbReference>
<dbReference type="AlphaFoldDB" id="A0A857JQT8"/>
<evidence type="ECO:0000259" key="2">
    <source>
        <dbReference type="Pfam" id="PF13349"/>
    </source>
</evidence>